<evidence type="ECO:0000313" key="2">
    <source>
        <dbReference type="Proteomes" id="UP000663828"/>
    </source>
</evidence>
<reference evidence="1" key="1">
    <citation type="submission" date="2021-02" db="EMBL/GenBank/DDBJ databases">
        <authorList>
            <person name="Nowell W R."/>
        </authorList>
    </citation>
    <scope>NUCLEOTIDE SEQUENCE</scope>
</reference>
<dbReference type="AlphaFoldDB" id="A0A813WQW2"/>
<proteinExistence type="predicted"/>
<organism evidence="1 2">
    <name type="scientific">Adineta ricciae</name>
    <name type="common">Rotifer</name>
    <dbReference type="NCBI Taxonomy" id="249248"/>
    <lineage>
        <taxon>Eukaryota</taxon>
        <taxon>Metazoa</taxon>
        <taxon>Spiralia</taxon>
        <taxon>Gnathifera</taxon>
        <taxon>Rotifera</taxon>
        <taxon>Eurotatoria</taxon>
        <taxon>Bdelloidea</taxon>
        <taxon>Adinetida</taxon>
        <taxon>Adinetidae</taxon>
        <taxon>Adineta</taxon>
    </lineage>
</organism>
<comment type="caution">
    <text evidence="1">The sequence shown here is derived from an EMBL/GenBank/DDBJ whole genome shotgun (WGS) entry which is preliminary data.</text>
</comment>
<keyword evidence="2" id="KW-1185">Reference proteome</keyword>
<sequence>MAKMSGQYFELIIIVILAFHSFGNSISIGRVSNTRFTSIDQLNQNSVWFSSFPTWRECVCMVISSTLSSSAIAVNTYVNGSCQLFTALPLTYRMETNGNSTLILFKPLPPRNLAPCCSNLSWLMTRINTTSQMSVNTSKPTFLLFDDNDYLVTVGYRGPLVQFNRTTLDIIQSVSVVTDATSINYNNGFYYISNCPSNCVINVLKTNNLSTIIASIPVATTVVREIAFIRNNSLIVVAANTNNQTLLFDVSSIRNYTSSTPSYITTNRPCGVHAVNDTFIYIASWFATTTLTPVSTLTYTNGTWTLSPLPNTTPTGTQKIFQTTIDSCGRLWLAVTGFGIRIYDPWGNSLLYAWSVTSGINGFLLSDHYEVYIADFSANKVLYYNPNIPQCTS</sequence>
<dbReference type="Proteomes" id="UP000663828">
    <property type="component" value="Unassembled WGS sequence"/>
</dbReference>
<accession>A0A813WQW2</accession>
<dbReference type="SUPFAM" id="SSF50969">
    <property type="entry name" value="YVTN repeat-like/Quinoprotein amine dehydrogenase"/>
    <property type="match status" value="1"/>
</dbReference>
<name>A0A813WQW2_ADIRI</name>
<protein>
    <submittedName>
        <fullName evidence="1">Uncharacterized protein</fullName>
    </submittedName>
</protein>
<gene>
    <name evidence="1" type="ORF">XAT740_LOCUS5888</name>
</gene>
<dbReference type="InterPro" id="IPR011044">
    <property type="entry name" value="Quino_amine_DH_bsu"/>
</dbReference>
<dbReference type="EMBL" id="CAJNOR010000260">
    <property type="protein sequence ID" value="CAF0859035.1"/>
    <property type="molecule type" value="Genomic_DNA"/>
</dbReference>
<evidence type="ECO:0000313" key="1">
    <source>
        <dbReference type="EMBL" id="CAF0859035.1"/>
    </source>
</evidence>